<gene>
    <name evidence="2" type="ORF">NQ314_002930</name>
</gene>
<comment type="caution">
    <text evidence="2">The sequence shown here is derived from an EMBL/GenBank/DDBJ whole genome shotgun (WGS) entry which is preliminary data.</text>
</comment>
<name>A0AAV8ZR55_9CUCU</name>
<dbReference type="PANTHER" id="PTHR12100:SF0">
    <property type="entry name" value="EXOCYST COMPLEX COMPONENT 5"/>
    <property type="match status" value="1"/>
</dbReference>
<dbReference type="Pfam" id="PF07393">
    <property type="entry name" value="Sec10_HB"/>
    <property type="match status" value="1"/>
</dbReference>
<evidence type="ECO:0000313" key="2">
    <source>
        <dbReference type="EMBL" id="KAJ8967423.1"/>
    </source>
</evidence>
<feature type="domain" description="Exocyst complex component Sec10-like alpha-helical bundle" evidence="1">
    <location>
        <begin position="3"/>
        <end position="80"/>
    </location>
</feature>
<dbReference type="GO" id="GO:0006893">
    <property type="term" value="P:Golgi to plasma membrane transport"/>
    <property type="evidence" value="ECO:0007669"/>
    <property type="project" value="TreeGrafter"/>
</dbReference>
<organism evidence="2 3">
    <name type="scientific">Rhamnusium bicolor</name>
    <dbReference type="NCBI Taxonomy" id="1586634"/>
    <lineage>
        <taxon>Eukaryota</taxon>
        <taxon>Metazoa</taxon>
        <taxon>Ecdysozoa</taxon>
        <taxon>Arthropoda</taxon>
        <taxon>Hexapoda</taxon>
        <taxon>Insecta</taxon>
        <taxon>Pterygota</taxon>
        <taxon>Neoptera</taxon>
        <taxon>Endopterygota</taxon>
        <taxon>Coleoptera</taxon>
        <taxon>Polyphaga</taxon>
        <taxon>Cucujiformia</taxon>
        <taxon>Chrysomeloidea</taxon>
        <taxon>Cerambycidae</taxon>
        <taxon>Lepturinae</taxon>
        <taxon>Rhagiini</taxon>
        <taxon>Rhamnusium</taxon>
    </lineage>
</organism>
<sequence>MFLSRPEERAANATQILDKLINSLLTEHADYAVELGLQAVPVVEGAKSPPVLYFFTVVHQSNNITHLLEKQFTDLVVPLVM</sequence>
<dbReference type="PANTHER" id="PTHR12100">
    <property type="entry name" value="SEC10"/>
    <property type="match status" value="1"/>
</dbReference>
<proteinExistence type="predicted"/>
<protein>
    <recommendedName>
        <fullName evidence="1">Exocyst complex component Sec10-like alpha-helical bundle domain-containing protein</fullName>
    </recommendedName>
</protein>
<reference evidence="2" key="1">
    <citation type="journal article" date="2023" name="Insect Mol. Biol.">
        <title>Genome sequencing provides insights into the evolution of gene families encoding plant cell wall-degrading enzymes in longhorned beetles.</title>
        <authorList>
            <person name="Shin N.R."/>
            <person name="Okamura Y."/>
            <person name="Kirsch R."/>
            <person name="Pauchet Y."/>
        </authorList>
    </citation>
    <scope>NUCLEOTIDE SEQUENCE</scope>
    <source>
        <strain evidence="2">RBIC_L_NR</strain>
    </source>
</reference>
<dbReference type="GO" id="GO:0006887">
    <property type="term" value="P:exocytosis"/>
    <property type="evidence" value="ECO:0007669"/>
    <property type="project" value="TreeGrafter"/>
</dbReference>
<evidence type="ECO:0000313" key="3">
    <source>
        <dbReference type="Proteomes" id="UP001162156"/>
    </source>
</evidence>
<keyword evidence="3" id="KW-1185">Reference proteome</keyword>
<dbReference type="InterPro" id="IPR048627">
    <property type="entry name" value="Sec10_HB"/>
</dbReference>
<dbReference type="Proteomes" id="UP001162156">
    <property type="component" value="Unassembled WGS sequence"/>
</dbReference>
<dbReference type="EMBL" id="JANEYF010000856">
    <property type="protein sequence ID" value="KAJ8967423.1"/>
    <property type="molecule type" value="Genomic_DNA"/>
</dbReference>
<evidence type="ECO:0000259" key="1">
    <source>
        <dbReference type="Pfam" id="PF07393"/>
    </source>
</evidence>
<dbReference type="GO" id="GO:0000145">
    <property type="term" value="C:exocyst"/>
    <property type="evidence" value="ECO:0007669"/>
    <property type="project" value="TreeGrafter"/>
</dbReference>
<dbReference type="InterPro" id="IPR009976">
    <property type="entry name" value="Sec10-like"/>
</dbReference>
<dbReference type="AlphaFoldDB" id="A0AAV8ZR55"/>
<accession>A0AAV8ZR55</accession>